<keyword evidence="6" id="KW-1185">Reference proteome</keyword>
<evidence type="ECO:0000256" key="3">
    <source>
        <dbReference type="ARBA" id="ARBA00022806"/>
    </source>
</evidence>
<dbReference type="GO" id="GO:0005634">
    <property type="term" value="C:nucleus"/>
    <property type="evidence" value="ECO:0007669"/>
    <property type="project" value="TreeGrafter"/>
</dbReference>
<keyword evidence="3" id="KW-0347">Helicase</keyword>
<keyword evidence="1" id="KW-0547">Nucleotide-binding</keyword>
<evidence type="ECO:0000256" key="4">
    <source>
        <dbReference type="ARBA" id="ARBA00022840"/>
    </source>
</evidence>
<dbReference type="Gene3D" id="3.40.50.300">
    <property type="entry name" value="P-loop containing nucleotide triphosphate hydrolases"/>
    <property type="match status" value="1"/>
</dbReference>
<gene>
    <name evidence="5" type="ORF">C2S53_002287</name>
</gene>
<dbReference type="GO" id="GO:0016787">
    <property type="term" value="F:hydrolase activity"/>
    <property type="evidence" value="ECO:0007669"/>
    <property type="project" value="UniProtKB-KW"/>
</dbReference>
<dbReference type="InterPro" id="IPR050628">
    <property type="entry name" value="SNF2_RAD54_helicase_TF"/>
</dbReference>
<sequence length="1139" mass="129485">MMSPRLVHLGSYGYYIFEANKRERSGPVPCALQISELYLHKAKLKVIYDTILDGVPEGPVTRSRAKRFKESLNGFIREVWEQEASRKPMEGANEGEPSWKGLDPSIQIGETDTSPGKFYSFLCRVPARIASSGIKASALYQILTRPSIWDLDWSVFIPMLEVSSKNEEVDDVESDVELPIAIVTTNEDSNPEVPFSVDTHVDELLVVSTCEDDGVDNPEEPIIENCNQEKTVVEDSLCEESTVVVQNSLSLQITEDSELTQEAIYGGEFKVDGERNALMLQSRLEIACNTSGDLVTYQLKQFRQTTMVEWTSSDILCQQFSCDVFILQVAEDVPLDVDVPPDLFVHSIVGHLMVMKWRPFDTDWMTLKMYLVQFVVEEFEEQIVFVFDPGGGSDLRTNPFQEKGNDTILDGVPEGPVTRSRAKRFKESLNGFIREVWEQEASRKPMEGANEGEPSWKVLISAQEAYYGEMLEAMRRADVEEYPEDTMERFPFGLRHEIRDVVESRHYEELEDMVQGAIKVEKRLQKESRQILTRPSIWDLDWSAFIPMLEVSSKNEEVDDVESDVELPIAIVTTNEDSNPEVPFSVDTHVDELLVVSTCEDDGVDNPEEPIIENCNQEKTVVEDSLCEESTVVVQNSLSLQITEDSELTQEAIYGGEFKVDGERNALMLQSRLEIACNTSGDLVTYQLKQFRQTTMVEWTSSDILCQQFSCDVFILQVAEDVPLDVDVPPDLFVHSIVGHLMVMKWRPFDTDWMTLKMYLVQFVVEEFEEQIVFVFDPGGGSDLRTNPFQEKGNDTILDGVPEGPVTRSRTKRFKESLNGFIREVWEQEASRKPMEGANEGEPSWKVLISAQENFYPNFIIFVRFNFDLSNGFIIPACGVYIKSKFVFPIDPSFIYLYTVFDVDTCQSHADVNPELLKKLVTVVQDGEDFNSPICISPPTDIIITCCAHIFCELWILKMLKRTKACCPMCHHPLSESNLYKALPESSQTTSPQVPSSSSSYKVAALLKLLTASRDANPSSKSIIFSQFRKMLLLLEEPLKEPFRSIDECKEAITVEEQAMDSVHRIGQMNHVKIVRMVTRNTIDERILQLQEKRMLAKKAFGLQDQKDQREINRDDLDGLDELVSCYIAYHSDDILYTG</sequence>
<evidence type="ECO:0000313" key="6">
    <source>
        <dbReference type="Proteomes" id="UP001190926"/>
    </source>
</evidence>
<dbReference type="AlphaFoldDB" id="A0AAD4J0I1"/>
<dbReference type="GO" id="GO:0006281">
    <property type="term" value="P:DNA repair"/>
    <property type="evidence" value="ECO:0007669"/>
    <property type="project" value="TreeGrafter"/>
</dbReference>
<evidence type="ECO:0000256" key="1">
    <source>
        <dbReference type="ARBA" id="ARBA00022741"/>
    </source>
</evidence>
<reference evidence="5 6" key="1">
    <citation type="journal article" date="2021" name="Nat. Commun.">
        <title>Incipient diploidization of the medicinal plant Perilla within 10,000 years.</title>
        <authorList>
            <person name="Zhang Y."/>
            <person name="Shen Q."/>
            <person name="Leng L."/>
            <person name="Zhang D."/>
            <person name="Chen S."/>
            <person name="Shi Y."/>
            <person name="Ning Z."/>
            <person name="Chen S."/>
        </authorList>
    </citation>
    <scope>NUCLEOTIDE SEQUENCE [LARGE SCALE GENOMIC DNA]</scope>
    <source>
        <strain evidence="6">cv. PC099</strain>
    </source>
</reference>
<dbReference type="GO" id="GO:0005524">
    <property type="term" value="F:ATP binding"/>
    <property type="evidence" value="ECO:0007669"/>
    <property type="project" value="UniProtKB-KW"/>
</dbReference>
<organism evidence="5 6">
    <name type="scientific">Perilla frutescens var. hirtella</name>
    <name type="common">Perilla citriodora</name>
    <name type="synonym">Perilla setoyensis</name>
    <dbReference type="NCBI Taxonomy" id="608512"/>
    <lineage>
        <taxon>Eukaryota</taxon>
        <taxon>Viridiplantae</taxon>
        <taxon>Streptophyta</taxon>
        <taxon>Embryophyta</taxon>
        <taxon>Tracheophyta</taxon>
        <taxon>Spermatophyta</taxon>
        <taxon>Magnoliopsida</taxon>
        <taxon>eudicotyledons</taxon>
        <taxon>Gunneridae</taxon>
        <taxon>Pentapetalae</taxon>
        <taxon>asterids</taxon>
        <taxon>lamiids</taxon>
        <taxon>Lamiales</taxon>
        <taxon>Lamiaceae</taxon>
        <taxon>Nepetoideae</taxon>
        <taxon>Elsholtzieae</taxon>
        <taxon>Perilla</taxon>
    </lineage>
</organism>
<comment type="caution">
    <text evidence="5">The sequence shown here is derived from an EMBL/GenBank/DDBJ whole genome shotgun (WGS) entry which is preliminary data.</text>
</comment>
<evidence type="ECO:0000256" key="2">
    <source>
        <dbReference type="ARBA" id="ARBA00022801"/>
    </source>
</evidence>
<evidence type="ECO:0008006" key="7">
    <source>
        <dbReference type="Google" id="ProtNLM"/>
    </source>
</evidence>
<dbReference type="SUPFAM" id="SSF52540">
    <property type="entry name" value="P-loop containing nucleoside triphosphate hydrolases"/>
    <property type="match status" value="1"/>
</dbReference>
<proteinExistence type="predicted"/>
<dbReference type="PANTHER" id="PTHR45626:SF17">
    <property type="entry name" value="HELICASE-LIKE TRANSCRIPTION FACTOR"/>
    <property type="match status" value="1"/>
</dbReference>
<keyword evidence="2" id="KW-0378">Hydrolase</keyword>
<dbReference type="GO" id="GO:0004386">
    <property type="term" value="F:helicase activity"/>
    <property type="evidence" value="ECO:0007669"/>
    <property type="project" value="UniProtKB-KW"/>
</dbReference>
<evidence type="ECO:0000313" key="5">
    <source>
        <dbReference type="EMBL" id="KAH6824909.1"/>
    </source>
</evidence>
<keyword evidence="4" id="KW-0067">ATP-binding</keyword>
<dbReference type="GO" id="GO:0008094">
    <property type="term" value="F:ATP-dependent activity, acting on DNA"/>
    <property type="evidence" value="ECO:0007669"/>
    <property type="project" value="TreeGrafter"/>
</dbReference>
<dbReference type="PANTHER" id="PTHR45626">
    <property type="entry name" value="TRANSCRIPTION TERMINATION FACTOR 2-RELATED"/>
    <property type="match status" value="1"/>
</dbReference>
<dbReference type="Proteomes" id="UP001190926">
    <property type="component" value="Unassembled WGS sequence"/>
</dbReference>
<dbReference type="InterPro" id="IPR013083">
    <property type="entry name" value="Znf_RING/FYVE/PHD"/>
</dbReference>
<dbReference type="InterPro" id="IPR027417">
    <property type="entry name" value="P-loop_NTPase"/>
</dbReference>
<dbReference type="EMBL" id="SDAM02000285">
    <property type="protein sequence ID" value="KAH6824909.1"/>
    <property type="molecule type" value="Genomic_DNA"/>
</dbReference>
<protein>
    <recommendedName>
        <fullName evidence="7">RING-type domain-containing protein</fullName>
    </recommendedName>
</protein>
<name>A0AAD4J0I1_PERFH</name>
<accession>A0AAD4J0I1</accession>
<dbReference type="Gene3D" id="3.30.40.10">
    <property type="entry name" value="Zinc/RING finger domain, C3HC4 (zinc finger)"/>
    <property type="match status" value="1"/>
</dbReference>